<dbReference type="GeneID" id="7844145"/>
<dbReference type="SMART" id="SM00173">
    <property type="entry name" value="RAS"/>
    <property type="match status" value="1"/>
</dbReference>
<sequence length="173" mass="20600">MIHNTEQSKIIKVVQIGNIYVGKSSLYLRYHQGEFIDNPNYIDFYNKIINLAEKQITFQFWDYRSNEKFFSLSHYFYNQSSIVMISYDITNRQSFDRVQFWFEDYNQKKQNKVALLVLIGNKYDLEQQRKVSQKEGKQLANSLGMLFFEVSSKTGYQVNELFESLISYAINVN</sequence>
<dbReference type="eggNOG" id="KOG0092">
    <property type="taxonomic scope" value="Eukaryota"/>
</dbReference>
<name>A4VEV2_TETTS</name>
<dbReference type="SMART" id="SM00174">
    <property type="entry name" value="RHO"/>
    <property type="match status" value="1"/>
</dbReference>
<dbReference type="Proteomes" id="UP000009168">
    <property type="component" value="Unassembled WGS sequence"/>
</dbReference>
<keyword evidence="1" id="KW-0547">Nucleotide-binding</keyword>
<dbReference type="InterPro" id="IPR027417">
    <property type="entry name" value="P-loop_NTPase"/>
</dbReference>
<evidence type="ECO:0000313" key="2">
    <source>
        <dbReference type="EMBL" id="EDK32063.2"/>
    </source>
</evidence>
<dbReference type="Pfam" id="PF00071">
    <property type="entry name" value="Ras"/>
    <property type="match status" value="1"/>
</dbReference>
<dbReference type="OrthoDB" id="265044at2759"/>
<dbReference type="PRINTS" id="PR00449">
    <property type="entry name" value="RASTRNSFRMNG"/>
</dbReference>
<evidence type="ECO:0000256" key="1">
    <source>
        <dbReference type="ARBA" id="ARBA00022741"/>
    </source>
</evidence>
<dbReference type="RefSeq" id="XP_001471098.2">
    <property type="nucleotide sequence ID" value="XM_001471048.2"/>
</dbReference>
<protein>
    <submittedName>
        <fullName evidence="2">Ras family small GTPase</fullName>
    </submittedName>
</protein>
<dbReference type="PROSITE" id="PS51421">
    <property type="entry name" value="RAS"/>
    <property type="match status" value="1"/>
</dbReference>
<dbReference type="Gene3D" id="3.40.50.300">
    <property type="entry name" value="P-loop containing nucleotide triphosphate hydrolases"/>
    <property type="match status" value="1"/>
</dbReference>
<dbReference type="PROSITE" id="PS51419">
    <property type="entry name" value="RAB"/>
    <property type="match status" value="1"/>
</dbReference>
<dbReference type="InParanoid" id="A4VEV2"/>
<accession>A4VEV2</accession>
<dbReference type="InterPro" id="IPR001806">
    <property type="entry name" value="Small_GTPase"/>
</dbReference>
<dbReference type="GO" id="GO:0005525">
    <property type="term" value="F:GTP binding"/>
    <property type="evidence" value="ECO:0007669"/>
    <property type="project" value="InterPro"/>
</dbReference>
<dbReference type="GO" id="GO:0003924">
    <property type="term" value="F:GTPase activity"/>
    <property type="evidence" value="ECO:0007669"/>
    <property type="project" value="InterPro"/>
</dbReference>
<dbReference type="FunFam" id="3.40.50.300:FF:001447">
    <property type="entry name" value="Ras-related protein Rab-1B"/>
    <property type="match status" value="1"/>
</dbReference>
<dbReference type="SUPFAM" id="SSF52540">
    <property type="entry name" value="P-loop containing nucleoside triphosphate hydrolases"/>
    <property type="match status" value="1"/>
</dbReference>
<dbReference type="SMART" id="SM00175">
    <property type="entry name" value="RAB"/>
    <property type="match status" value="1"/>
</dbReference>
<evidence type="ECO:0000313" key="3">
    <source>
        <dbReference type="Proteomes" id="UP000009168"/>
    </source>
</evidence>
<keyword evidence="3" id="KW-1185">Reference proteome</keyword>
<dbReference type="PANTHER" id="PTHR47978">
    <property type="match status" value="1"/>
</dbReference>
<dbReference type="HOGENOM" id="CLU_085225_0_0_1"/>
<reference evidence="3" key="1">
    <citation type="journal article" date="2006" name="PLoS Biol.">
        <title>Macronuclear genome sequence of the ciliate Tetrahymena thermophila, a model eukaryote.</title>
        <authorList>
            <person name="Eisen J.A."/>
            <person name="Coyne R.S."/>
            <person name="Wu M."/>
            <person name="Wu D."/>
            <person name="Thiagarajan M."/>
            <person name="Wortman J.R."/>
            <person name="Badger J.H."/>
            <person name="Ren Q."/>
            <person name="Amedeo P."/>
            <person name="Jones K.M."/>
            <person name="Tallon L.J."/>
            <person name="Delcher A.L."/>
            <person name="Salzberg S.L."/>
            <person name="Silva J.C."/>
            <person name="Haas B.J."/>
            <person name="Majoros W.H."/>
            <person name="Farzad M."/>
            <person name="Carlton J.M."/>
            <person name="Smith R.K. Jr."/>
            <person name="Garg J."/>
            <person name="Pearlman R.E."/>
            <person name="Karrer K.M."/>
            <person name="Sun L."/>
            <person name="Manning G."/>
            <person name="Elde N.C."/>
            <person name="Turkewitz A.P."/>
            <person name="Asai D.J."/>
            <person name="Wilkes D.E."/>
            <person name="Wang Y."/>
            <person name="Cai H."/>
            <person name="Collins K."/>
            <person name="Stewart B.A."/>
            <person name="Lee S.R."/>
            <person name="Wilamowska K."/>
            <person name="Weinberg Z."/>
            <person name="Ruzzo W.L."/>
            <person name="Wloga D."/>
            <person name="Gaertig J."/>
            <person name="Frankel J."/>
            <person name="Tsao C.-C."/>
            <person name="Gorovsky M.A."/>
            <person name="Keeling P.J."/>
            <person name="Waller R.F."/>
            <person name="Patron N.J."/>
            <person name="Cherry J.M."/>
            <person name="Stover N.A."/>
            <person name="Krieger C.J."/>
            <person name="del Toro C."/>
            <person name="Ryder H.F."/>
            <person name="Williamson S.C."/>
            <person name="Barbeau R.A."/>
            <person name="Hamilton E.P."/>
            <person name="Orias E."/>
        </authorList>
    </citation>
    <scope>NUCLEOTIDE SEQUENCE [LARGE SCALE GENOMIC DNA]</scope>
    <source>
        <strain evidence="3">SB210</strain>
    </source>
</reference>
<dbReference type="EMBL" id="GG662857">
    <property type="protein sequence ID" value="EDK32063.2"/>
    <property type="molecule type" value="Genomic_DNA"/>
</dbReference>
<dbReference type="CDD" id="cd00154">
    <property type="entry name" value="Rab"/>
    <property type="match status" value="1"/>
</dbReference>
<gene>
    <name evidence="2" type="ORF">TTHERM_00207259</name>
</gene>
<proteinExistence type="predicted"/>
<dbReference type="AlphaFoldDB" id="A4VEV2"/>
<dbReference type="STRING" id="312017.A4VEV2"/>
<dbReference type="KEGG" id="tet:TTHERM_00207259"/>
<organism evidence="2 3">
    <name type="scientific">Tetrahymena thermophila (strain SB210)</name>
    <dbReference type="NCBI Taxonomy" id="312017"/>
    <lineage>
        <taxon>Eukaryota</taxon>
        <taxon>Sar</taxon>
        <taxon>Alveolata</taxon>
        <taxon>Ciliophora</taxon>
        <taxon>Intramacronucleata</taxon>
        <taxon>Oligohymenophorea</taxon>
        <taxon>Hymenostomatida</taxon>
        <taxon>Tetrahymenina</taxon>
        <taxon>Tetrahymenidae</taxon>
        <taxon>Tetrahymena</taxon>
    </lineage>
</organism>